<accession>A0A921NVY2</accession>
<dbReference type="InterPro" id="IPR011006">
    <property type="entry name" value="CheY-like_superfamily"/>
</dbReference>
<dbReference type="Gene3D" id="3.40.50.2300">
    <property type="match status" value="1"/>
</dbReference>
<protein>
    <submittedName>
        <fullName evidence="4">Response regulator receiver</fullName>
    </submittedName>
</protein>
<dbReference type="AlphaFoldDB" id="A0A921NVY2"/>
<dbReference type="Pfam" id="PF00072">
    <property type="entry name" value="Response_reg"/>
    <property type="match status" value="1"/>
</dbReference>
<feature type="modified residue" description="4-aspartylphosphate" evidence="2">
    <location>
        <position position="57"/>
    </location>
</feature>
<evidence type="ECO:0000256" key="2">
    <source>
        <dbReference type="PROSITE-ProRule" id="PRU00169"/>
    </source>
</evidence>
<dbReference type="PANTHER" id="PTHR44591:SF3">
    <property type="entry name" value="RESPONSE REGULATORY DOMAIN-CONTAINING PROTEIN"/>
    <property type="match status" value="1"/>
</dbReference>
<keyword evidence="5" id="KW-1185">Reference proteome</keyword>
<name>A0A921NVY2_9RHOB</name>
<keyword evidence="1 2" id="KW-0597">Phosphoprotein</keyword>
<dbReference type="PANTHER" id="PTHR44591">
    <property type="entry name" value="STRESS RESPONSE REGULATOR PROTEIN 1"/>
    <property type="match status" value="1"/>
</dbReference>
<dbReference type="SUPFAM" id="SSF52172">
    <property type="entry name" value="CheY-like"/>
    <property type="match status" value="1"/>
</dbReference>
<gene>
    <name evidence="4" type="ORF">PMES_01212</name>
</gene>
<dbReference type="Proteomes" id="UP000698242">
    <property type="component" value="Unassembled WGS sequence"/>
</dbReference>
<dbReference type="RefSeq" id="WP_159964609.1">
    <property type="nucleotide sequence ID" value="NZ_APKE01000014.1"/>
</dbReference>
<feature type="domain" description="Response regulatory" evidence="3">
    <location>
        <begin position="7"/>
        <end position="124"/>
    </location>
</feature>
<dbReference type="EMBL" id="APKE01000014">
    <property type="protein sequence ID" value="KAF0676480.1"/>
    <property type="molecule type" value="Genomic_DNA"/>
</dbReference>
<sequence length="131" mass="14412">MSTTLRKILHVDDDSDIRTIAKIALETVGGFEVLQCDSGQKALESAEGFDPDLILLDVMMPGMDGEDTLRSLRQVDRLRDTPAIFMTAKANTASRERLLAAGAFDVIVKPFDPMTLASEISETWARKGGRR</sequence>
<dbReference type="SMART" id="SM00448">
    <property type="entry name" value="REC"/>
    <property type="match status" value="1"/>
</dbReference>
<reference evidence="4" key="1">
    <citation type="submission" date="2013-03" db="EMBL/GenBank/DDBJ databases">
        <title>Genome Sequence of the Profundibacterium mesophilum strain KAUST100406-0324T from Red Sea, a novel genus in the family Rhodobacteraceae.</title>
        <authorList>
            <person name="Essack M."/>
            <person name="Alam I."/>
            <person name="Lafi F."/>
            <person name="Alawi W."/>
            <person name="Kamanu F."/>
            <person name="Al-Suwailem A."/>
            <person name="Lee O.O."/>
            <person name="Xu Y."/>
            <person name="Bajic V."/>
            <person name="Qian P.-Y."/>
            <person name="Archer J."/>
        </authorList>
    </citation>
    <scope>NUCLEOTIDE SEQUENCE</scope>
    <source>
        <strain evidence="4">KAUST100406-0324</strain>
    </source>
</reference>
<dbReference type="PROSITE" id="PS50110">
    <property type="entry name" value="RESPONSE_REGULATORY"/>
    <property type="match status" value="1"/>
</dbReference>
<evidence type="ECO:0000313" key="5">
    <source>
        <dbReference type="Proteomes" id="UP000698242"/>
    </source>
</evidence>
<evidence type="ECO:0000313" key="4">
    <source>
        <dbReference type="EMBL" id="KAF0676480.1"/>
    </source>
</evidence>
<dbReference type="InterPro" id="IPR050595">
    <property type="entry name" value="Bact_response_regulator"/>
</dbReference>
<comment type="caution">
    <text evidence="4">The sequence shown here is derived from an EMBL/GenBank/DDBJ whole genome shotgun (WGS) entry which is preliminary data.</text>
</comment>
<proteinExistence type="predicted"/>
<dbReference type="InterPro" id="IPR001789">
    <property type="entry name" value="Sig_transdc_resp-reg_receiver"/>
</dbReference>
<evidence type="ECO:0000259" key="3">
    <source>
        <dbReference type="PROSITE" id="PS50110"/>
    </source>
</evidence>
<organism evidence="4 5">
    <name type="scientific">Profundibacterium mesophilum KAUST100406-0324</name>
    <dbReference type="NCBI Taxonomy" id="1037889"/>
    <lineage>
        <taxon>Bacteria</taxon>
        <taxon>Pseudomonadati</taxon>
        <taxon>Pseudomonadota</taxon>
        <taxon>Alphaproteobacteria</taxon>
        <taxon>Rhodobacterales</taxon>
        <taxon>Roseobacteraceae</taxon>
        <taxon>Profundibacterium</taxon>
    </lineage>
</organism>
<dbReference type="OrthoDB" id="9800897at2"/>
<evidence type="ECO:0000256" key="1">
    <source>
        <dbReference type="ARBA" id="ARBA00022553"/>
    </source>
</evidence>
<dbReference type="GO" id="GO:0000160">
    <property type="term" value="P:phosphorelay signal transduction system"/>
    <property type="evidence" value="ECO:0007669"/>
    <property type="project" value="InterPro"/>
</dbReference>